<evidence type="ECO:0000313" key="2">
    <source>
        <dbReference type="EMBL" id="GMT30965.1"/>
    </source>
</evidence>
<accession>A0AAV5WH20</accession>
<reference evidence="2" key="1">
    <citation type="submission" date="2023-10" db="EMBL/GenBank/DDBJ databases">
        <title>Genome assembly of Pristionchus species.</title>
        <authorList>
            <person name="Yoshida K."/>
            <person name="Sommer R.J."/>
        </authorList>
    </citation>
    <scope>NUCLEOTIDE SEQUENCE</scope>
    <source>
        <strain evidence="2">RS5133</strain>
    </source>
</reference>
<evidence type="ECO:0000256" key="1">
    <source>
        <dbReference type="SAM" id="MobiDB-lite"/>
    </source>
</evidence>
<feature type="compositionally biased region" description="Polar residues" evidence="1">
    <location>
        <begin position="19"/>
        <end position="41"/>
    </location>
</feature>
<evidence type="ECO:0000313" key="3">
    <source>
        <dbReference type="Proteomes" id="UP001432322"/>
    </source>
</evidence>
<gene>
    <name evidence="2" type="ORF">PFISCL1PPCAC_22262</name>
</gene>
<dbReference type="Proteomes" id="UP001432322">
    <property type="component" value="Unassembled WGS sequence"/>
</dbReference>
<dbReference type="EMBL" id="BTSY01000005">
    <property type="protein sequence ID" value="GMT30965.1"/>
    <property type="molecule type" value="Genomic_DNA"/>
</dbReference>
<dbReference type="AlphaFoldDB" id="A0AAV5WH20"/>
<protein>
    <submittedName>
        <fullName evidence="2">Uncharacterized protein</fullName>
    </submittedName>
</protein>
<keyword evidence="3" id="KW-1185">Reference proteome</keyword>
<proteinExistence type="predicted"/>
<feature type="non-terminal residue" evidence="2">
    <location>
        <position position="1"/>
    </location>
</feature>
<name>A0AAV5WH20_9BILA</name>
<comment type="caution">
    <text evidence="2">The sequence shown here is derived from an EMBL/GenBank/DDBJ whole genome shotgun (WGS) entry which is preliminary data.</text>
</comment>
<feature type="compositionally biased region" description="Low complexity" evidence="1">
    <location>
        <begin position="43"/>
        <end position="71"/>
    </location>
</feature>
<feature type="region of interest" description="Disordered" evidence="1">
    <location>
        <begin position="1"/>
        <end position="83"/>
    </location>
</feature>
<organism evidence="2 3">
    <name type="scientific">Pristionchus fissidentatus</name>
    <dbReference type="NCBI Taxonomy" id="1538716"/>
    <lineage>
        <taxon>Eukaryota</taxon>
        <taxon>Metazoa</taxon>
        <taxon>Ecdysozoa</taxon>
        <taxon>Nematoda</taxon>
        <taxon>Chromadorea</taxon>
        <taxon>Rhabditida</taxon>
        <taxon>Rhabditina</taxon>
        <taxon>Diplogasteromorpha</taxon>
        <taxon>Diplogasteroidea</taxon>
        <taxon>Neodiplogasteridae</taxon>
        <taxon>Pristionchus</taxon>
    </lineage>
</organism>
<feature type="compositionally biased region" description="Polar residues" evidence="1">
    <location>
        <begin position="72"/>
        <end position="83"/>
    </location>
</feature>
<sequence>LTSPLDSTWPIWEDPPASPSTLETSPTRRPRTISDTSSARPDTSPTSVSSSTVRLAAPRDSPSASSPMSSPLRTLSPSSMEPTSTAVLSVSTWLTAKSPPTSQLLTRSRVHSAISRHHLTRASFFIPLF</sequence>